<feature type="compositionally biased region" description="Pro residues" evidence="1">
    <location>
        <begin position="225"/>
        <end position="234"/>
    </location>
</feature>
<evidence type="ECO:0000313" key="3">
    <source>
        <dbReference type="EMBL" id="OEJ21005.1"/>
    </source>
</evidence>
<feature type="transmembrane region" description="Helical" evidence="2">
    <location>
        <begin position="79"/>
        <end position="97"/>
    </location>
</feature>
<keyword evidence="4" id="KW-1185">Reference proteome</keyword>
<sequence>MPPLTRAEKVLAGIAAAGASYVSGLGLATSYGALTKAGAKWGFDHPWMLPMGVDVAIPAFSVANLILIRMNMQLAWVRFVPWALTAVTCWLNVSAGQTLTAKIAHGTMPLLWVVFAEIMAHIYAVRIGQATGKRMEKTRRSRWLVAPVSTLLIWRRMILWEITSYEQALELERARQLVIADLKEEHGWWWRRKTPPRERVLLKLGALTPVTEEVQPVQDADVPTEPVPTEPVPPSLTPASAFAAAVPSPRAQVTATIAPEAPASAPAAEREPVSEVPGAGDDQVDQPASDETSQPMTEEELYLKVKEALRAGRTDLFAPGGTLSGGAMGRALGQTPGNGRKVRRRLLSRYAAETGIQVSAEFNVEDLVTTSGTSTAL</sequence>
<organism evidence="3 4">
    <name type="scientific">Streptomyces subrutilus</name>
    <dbReference type="NCBI Taxonomy" id="36818"/>
    <lineage>
        <taxon>Bacteria</taxon>
        <taxon>Bacillati</taxon>
        <taxon>Actinomycetota</taxon>
        <taxon>Actinomycetes</taxon>
        <taxon>Kitasatosporales</taxon>
        <taxon>Streptomycetaceae</taxon>
        <taxon>Streptomyces</taxon>
    </lineage>
</organism>
<geneLocation type="plasmid" evidence="4">
    <name>pacmp1</name>
</geneLocation>
<evidence type="ECO:0000256" key="1">
    <source>
        <dbReference type="SAM" id="MobiDB-lite"/>
    </source>
</evidence>
<comment type="caution">
    <text evidence="3">The sequence shown here is derived from an EMBL/GenBank/DDBJ whole genome shotgun (WGS) entry which is preliminary data.</text>
</comment>
<feature type="region of interest" description="Disordered" evidence="1">
    <location>
        <begin position="260"/>
        <end position="298"/>
    </location>
</feature>
<keyword evidence="3" id="KW-0614">Plasmid</keyword>
<evidence type="ECO:0000256" key="2">
    <source>
        <dbReference type="SAM" id="Phobius"/>
    </source>
</evidence>
<dbReference type="AlphaFoldDB" id="A0A1E5NXR5"/>
<protein>
    <recommendedName>
        <fullName evidence="5">DUF2637 domain-containing protein</fullName>
    </recommendedName>
</protein>
<gene>
    <name evidence="3" type="ORF">BGK67_34480</name>
</gene>
<dbReference type="InterPro" id="IPR021235">
    <property type="entry name" value="DUF2637"/>
</dbReference>
<keyword evidence="2" id="KW-0812">Transmembrane</keyword>
<keyword evidence="2" id="KW-1133">Transmembrane helix</keyword>
<dbReference type="Pfam" id="PF10935">
    <property type="entry name" value="DUF2637"/>
    <property type="match status" value="1"/>
</dbReference>
<evidence type="ECO:0008006" key="5">
    <source>
        <dbReference type="Google" id="ProtNLM"/>
    </source>
</evidence>
<dbReference type="Proteomes" id="UP000095705">
    <property type="component" value="Plasmid pACMP1"/>
</dbReference>
<dbReference type="EMBL" id="MEHK01000005">
    <property type="protein sequence ID" value="OEJ21005.1"/>
    <property type="molecule type" value="Genomic_DNA"/>
</dbReference>
<accession>A0A1E5NXR5</accession>
<feature type="transmembrane region" description="Helical" evidence="2">
    <location>
        <begin position="103"/>
        <end position="123"/>
    </location>
</feature>
<reference evidence="3 4" key="1">
    <citation type="submission" date="2016-08" db="EMBL/GenBank/DDBJ databases">
        <title>The complete genome of Streptomyces subrutilus 10-1-1.</title>
        <authorList>
            <person name="Chen X."/>
        </authorList>
    </citation>
    <scope>NUCLEOTIDE SEQUENCE [LARGE SCALE GENOMIC DNA]</scope>
    <source>
        <strain evidence="3 4">10-1-1</strain>
        <plasmid evidence="4">pacmp1</plasmid>
    </source>
</reference>
<keyword evidence="2" id="KW-0472">Membrane</keyword>
<feature type="region of interest" description="Disordered" evidence="1">
    <location>
        <begin position="215"/>
        <end position="234"/>
    </location>
</feature>
<name>A0A1E5NXR5_9ACTN</name>
<proteinExistence type="predicted"/>
<feature type="transmembrane region" description="Helical" evidence="2">
    <location>
        <begin position="47"/>
        <end position="67"/>
    </location>
</feature>
<evidence type="ECO:0000313" key="4">
    <source>
        <dbReference type="Proteomes" id="UP000095705"/>
    </source>
</evidence>